<gene>
    <name evidence="1" type="ORF">OVS_03170</name>
</gene>
<reference evidence="1 2" key="1">
    <citation type="journal article" date="2014" name="Genome Announc.">
        <title>Complete Genome Sequence of Mycoplasma ovis Strain Michigan, a Hemoplasma of Sheep with Two Distinct 16S rRNA Genes.</title>
        <authorList>
            <person name="Deshuillers P.L."/>
            <person name="Santos A.P."/>
            <person name="do Nascimento N.C."/>
            <person name="Hampel J.A."/>
            <person name="Bergin I.L."/>
            <person name="Dyson M.C."/>
            <person name="Messick J.B."/>
        </authorList>
    </citation>
    <scope>NUCLEOTIDE SEQUENCE [LARGE SCALE GENOMIC DNA]</scope>
    <source>
        <strain evidence="1 2">Michigan</strain>
    </source>
</reference>
<evidence type="ECO:0000313" key="2">
    <source>
        <dbReference type="Proteomes" id="UP000018745"/>
    </source>
</evidence>
<proteinExistence type="predicted"/>
<organism evidence="1 2">
    <name type="scientific">Mycoplasma ovis str. Michigan</name>
    <dbReference type="NCBI Taxonomy" id="1415773"/>
    <lineage>
        <taxon>Bacteria</taxon>
        <taxon>Bacillati</taxon>
        <taxon>Mycoplasmatota</taxon>
        <taxon>Mollicutes</taxon>
        <taxon>Mycoplasmataceae</taxon>
        <taxon>Mycoplasma</taxon>
    </lineage>
</organism>
<evidence type="ECO:0000313" key="1">
    <source>
        <dbReference type="EMBL" id="AHC40387.1"/>
    </source>
</evidence>
<dbReference type="EMBL" id="CP006935">
    <property type="protein sequence ID" value="AHC40387.1"/>
    <property type="molecule type" value="Genomic_DNA"/>
</dbReference>
<keyword evidence="2" id="KW-1185">Reference proteome</keyword>
<name>A0ABM5P234_9MOLU</name>
<dbReference type="Proteomes" id="UP000018745">
    <property type="component" value="Chromosome"/>
</dbReference>
<accession>A0ABM5P234</accession>
<protein>
    <submittedName>
        <fullName evidence="1">Uncharacterized protein</fullName>
    </submittedName>
</protein>
<sequence>MFCVRRNSINSEEISFVVHTPFDLFSSPYESESPNSVVEVAGITAGNACWTRSVLVLCFWTKYIGNPIALPPSVAIDIKAVGRIDITKTT</sequence>